<evidence type="ECO:0000256" key="1">
    <source>
        <dbReference type="ARBA" id="ARBA00001931"/>
    </source>
</evidence>
<name>A0A7W7AYQ9_9SPHN</name>
<protein>
    <submittedName>
        <fullName evidence="5">Quinoprotein glucose dehydrogenase</fullName>
        <ecNumber evidence="5">1.1.5.2</ecNumber>
    </submittedName>
</protein>
<dbReference type="InterPro" id="IPR017511">
    <property type="entry name" value="PQQ_mDH"/>
</dbReference>
<evidence type="ECO:0000259" key="4">
    <source>
        <dbReference type="Pfam" id="PF01011"/>
    </source>
</evidence>
<reference evidence="5 6" key="1">
    <citation type="submission" date="2020-08" db="EMBL/GenBank/DDBJ databases">
        <title>Genomic Encyclopedia of Type Strains, Phase IV (KMG-IV): sequencing the most valuable type-strain genomes for metagenomic binning, comparative biology and taxonomic classification.</title>
        <authorList>
            <person name="Goeker M."/>
        </authorList>
    </citation>
    <scope>NUCLEOTIDE SEQUENCE [LARGE SCALE GENOMIC DNA]</scope>
    <source>
        <strain evidence="5 6">DSM 17328</strain>
    </source>
</reference>
<evidence type="ECO:0000313" key="6">
    <source>
        <dbReference type="Proteomes" id="UP000566324"/>
    </source>
</evidence>
<dbReference type="GO" id="GO:0016020">
    <property type="term" value="C:membrane"/>
    <property type="evidence" value="ECO:0007669"/>
    <property type="project" value="InterPro"/>
</dbReference>
<dbReference type="PANTHER" id="PTHR32303">
    <property type="entry name" value="QUINOPROTEIN ALCOHOL DEHYDROGENASE (CYTOCHROME C)"/>
    <property type="match status" value="1"/>
</dbReference>
<dbReference type="AlphaFoldDB" id="A0A7W7AYQ9"/>
<evidence type="ECO:0000256" key="3">
    <source>
        <dbReference type="ARBA" id="ARBA00023002"/>
    </source>
</evidence>
<proteinExistence type="inferred from homology"/>
<dbReference type="InterPro" id="IPR018391">
    <property type="entry name" value="PQQ_b-propeller_rpt"/>
</dbReference>
<accession>A0A7W7AYQ9</accession>
<comment type="cofactor">
    <cofactor evidence="1">
        <name>pyrroloquinoline quinone</name>
        <dbReference type="ChEBI" id="CHEBI:58442"/>
    </cofactor>
</comment>
<dbReference type="SUPFAM" id="SSF50998">
    <property type="entry name" value="Quinoprotein alcohol dehydrogenase-like"/>
    <property type="match status" value="1"/>
</dbReference>
<comment type="similarity">
    <text evidence="2">Belongs to the bacterial PQQ dehydrogenase family.</text>
</comment>
<dbReference type="Pfam" id="PF01011">
    <property type="entry name" value="PQQ"/>
    <property type="match status" value="1"/>
</dbReference>
<dbReference type="EC" id="1.1.5.2" evidence="5"/>
<evidence type="ECO:0000256" key="2">
    <source>
        <dbReference type="ARBA" id="ARBA00008156"/>
    </source>
</evidence>
<dbReference type="GO" id="GO:0008876">
    <property type="term" value="F:quinoprotein glucose dehydrogenase activity"/>
    <property type="evidence" value="ECO:0007669"/>
    <property type="project" value="UniProtKB-EC"/>
</dbReference>
<dbReference type="Gene3D" id="2.140.10.10">
    <property type="entry name" value="Quinoprotein alcohol dehydrogenase-like superfamily"/>
    <property type="match status" value="2"/>
</dbReference>
<keyword evidence="3 5" id="KW-0560">Oxidoreductase</keyword>
<dbReference type="Proteomes" id="UP000566324">
    <property type="component" value="Unassembled WGS sequence"/>
</dbReference>
<gene>
    <name evidence="5" type="ORF">GGQ98_000428</name>
</gene>
<feature type="domain" description="Pyrrolo-quinoline quinone repeat" evidence="4">
    <location>
        <begin position="48"/>
        <end position="640"/>
    </location>
</feature>
<dbReference type="GO" id="GO:0048038">
    <property type="term" value="F:quinone binding"/>
    <property type="evidence" value="ECO:0007669"/>
    <property type="project" value="InterPro"/>
</dbReference>
<dbReference type="EMBL" id="JACHNZ010000003">
    <property type="protein sequence ID" value="MBB4630823.1"/>
    <property type="molecule type" value="Genomic_DNA"/>
</dbReference>
<evidence type="ECO:0000313" key="5">
    <source>
        <dbReference type="EMBL" id="MBB4630823.1"/>
    </source>
</evidence>
<dbReference type="CDD" id="cd10280">
    <property type="entry name" value="PQQ_mGDH"/>
    <property type="match status" value="1"/>
</dbReference>
<dbReference type="SMART" id="SM00564">
    <property type="entry name" value="PQQ"/>
    <property type="match status" value="5"/>
</dbReference>
<dbReference type="InterPro" id="IPR002372">
    <property type="entry name" value="PQQ_rpt_dom"/>
</dbReference>
<keyword evidence="6" id="KW-1185">Reference proteome</keyword>
<sequence>MAGRARSVKALSILLAIAALLAGAWALLGRSDPGPLVIPATASDETPWAQWGATEAGTRFTPAEQITPQNVAHLKVAWRYSTGELGRRSESMLANSTNETTPILAAGSLITCTPFARVIALDPATGRERWVFDPQIDPRFRIPDQYICRGVSQWRDTQVPETAACATRIILATVDMRLIALDARSGRPCVAFGEGGTVRVDPGKVHHPGEVKLAGPAAIVRDSIVIGTSVLDNVRASAPRGIVRAFDARSGREIWTFDPIPQDGGSDRDWMGDSRQTTGAANVWSVMSADPDLNMVYLPTSSASPDYYGGLRPGDNRHANSTVALNAATGQLVWAQQLIHHDIWDYDTPAQPTLMTIDRDGVSIPALVQPTKQGYVFVFDRRDGAPLFPIDEVPVPQGGVEGEWLSPTQPRPRLPRPIAPQSITPDEAWGFTWWDRGKCRDLIAKYRSEGLFTPITMGGTITYPAASGGANWGAGAIDPQRQIYFINSSRVASVVTLRRRTSEGGTVQLSATEDVSPMAGTPYDVKREWLLSPLGAPCTPPPWGGLTAIDLRTGKTLWDVPLGTINDRIPVPLPMDIALGTPNIGGPVTTGGGLLFIAATMDRYLRAFDMRSGKELWRDRLPGGTQTTPMSYMSGGRQYVVVSAGQHMWFQTPRSDEIIAYALPVK</sequence>
<dbReference type="InterPro" id="IPR011047">
    <property type="entry name" value="Quinoprotein_ADH-like_sf"/>
</dbReference>
<comment type="caution">
    <text evidence="5">The sequence shown here is derived from an EMBL/GenBank/DDBJ whole genome shotgun (WGS) entry which is preliminary data.</text>
</comment>
<dbReference type="RefSeq" id="WP_184064414.1">
    <property type="nucleotide sequence ID" value="NZ_JACHNZ010000003.1"/>
</dbReference>
<dbReference type="PANTHER" id="PTHR32303:SF4">
    <property type="entry name" value="QUINOPROTEIN GLUCOSE DEHYDROGENASE"/>
    <property type="match status" value="1"/>
</dbReference>
<organism evidence="5 6">
    <name type="scientific">Sphingosinicella soli</name>
    <dbReference type="NCBI Taxonomy" id="333708"/>
    <lineage>
        <taxon>Bacteria</taxon>
        <taxon>Pseudomonadati</taxon>
        <taxon>Pseudomonadota</taxon>
        <taxon>Alphaproteobacteria</taxon>
        <taxon>Sphingomonadales</taxon>
        <taxon>Sphingosinicellaceae</taxon>
        <taxon>Sphingosinicella</taxon>
    </lineage>
</organism>